<feature type="region of interest" description="Disordered" evidence="1">
    <location>
        <begin position="48"/>
        <end position="68"/>
    </location>
</feature>
<evidence type="ECO:0000256" key="1">
    <source>
        <dbReference type="SAM" id="MobiDB-lite"/>
    </source>
</evidence>
<evidence type="ECO:0000313" key="3">
    <source>
        <dbReference type="Proteomes" id="UP000184300"/>
    </source>
</evidence>
<dbReference type="AlphaFoldDB" id="A0A1L9VAR6"/>
<accession>A0A1L9VAR6</accession>
<gene>
    <name evidence="2" type="ORF">ASPGLDRAFT_51019</name>
</gene>
<proteinExistence type="predicted"/>
<dbReference type="VEuPathDB" id="FungiDB:ASPGLDRAFT_51019"/>
<protein>
    <submittedName>
        <fullName evidence="2">Uncharacterized protein</fullName>
    </submittedName>
</protein>
<dbReference type="EMBL" id="KV878908">
    <property type="protein sequence ID" value="OJJ81027.1"/>
    <property type="molecule type" value="Genomic_DNA"/>
</dbReference>
<dbReference type="RefSeq" id="XP_022397725.1">
    <property type="nucleotide sequence ID" value="XM_022547435.1"/>
</dbReference>
<keyword evidence="3" id="KW-1185">Reference proteome</keyword>
<organism evidence="2 3">
    <name type="scientific">Aspergillus glaucus CBS 516.65</name>
    <dbReference type="NCBI Taxonomy" id="1160497"/>
    <lineage>
        <taxon>Eukaryota</taxon>
        <taxon>Fungi</taxon>
        <taxon>Dikarya</taxon>
        <taxon>Ascomycota</taxon>
        <taxon>Pezizomycotina</taxon>
        <taxon>Eurotiomycetes</taxon>
        <taxon>Eurotiomycetidae</taxon>
        <taxon>Eurotiales</taxon>
        <taxon>Aspergillaceae</taxon>
        <taxon>Aspergillus</taxon>
        <taxon>Aspergillus subgen. Aspergillus</taxon>
    </lineage>
</organism>
<sequence>MLFFYVSHFHINHNSAKPSYAAVKVMKRVSDGGAGAIGALIGASISSQASETERPSSRGICLLDRNSS</sequence>
<evidence type="ECO:0000313" key="2">
    <source>
        <dbReference type="EMBL" id="OJJ81027.1"/>
    </source>
</evidence>
<dbReference type="GeneID" id="34463696"/>
<dbReference type="Proteomes" id="UP000184300">
    <property type="component" value="Unassembled WGS sequence"/>
</dbReference>
<reference evidence="3" key="1">
    <citation type="journal article" date="2017" name="Genome Biol.">
        <title>Comparative genomics reveals high biological diversity and specific adaptations in the industrially and medically important fungal genus Aspergillus.</title>
        <authorList>
            <person name="de Vries R.P."/>
            <person name="Riley R."/>
            <person name="Wiebenga A."/>
            <person name="Aguilar-Osorio G."/>
            <person name="Amillis S."/>
            <person name="Uchima C.A."/>
            <person name="Anderluh G."/>
            <person name="Asadollahi M."/>
            <person name="Askin M."/>
            <person name="Barry K."/>
            <person name="Battaglia E."/>
            <person name="Bayram O."/>
            <person name="Benocci T."/>
            <person name="Braus-Stromeyer S.A."/>
            <person name="Caldana C."/>
            <person name="Canovas D."/>
            <person name="Cerqueira G.C."/>
            <person name="Chen F."/>
            <person name="Chen W."/>
            <person name="Choi C."/>
            <person name="Clum A."/>
            <person name="Dos Santos R.A."/>
            <person name="Damasio A.R."/>
            <person name="Diallinas G."/>
            <person name="Emri T."/>
            <person name="Fekete E."/>
            <person name="Flipphi M."/>
            <person name="Freyberg S."/>
            <person name="Gallo A."/>
            <person name="Gournas C."/>
            <person name="Habgood R."/>
            <person name="Hainaut M."/>
            <person name="Harispe M.L."/>
            <person name="Henrissat B."/>
            <person name="Hilden K.S."/>
            <person name="Hope R."/>
            <person name="Hossain A."/>
            <person name="Karabika E."/>
            <person name="Karaffa L."/>
            <person name="Karanyi Z."/>
            <person name="Krasevec N."/>
            <person name="Kuo A."/>
            <person name="Kusch H."/>
            <person name="LaButti K."/>
            <person name="Lagendijk E.L."/>
            <person name="Lapidus A."/>
            <person name="Levasseur A."/>
            <person name="Lindquist E."/>
            <person name="Lipzen A."/>
            <person name="Logrieco A.F."/>
            <person name="MacCabe A."/>
            <person name="Maekelae M.R."/>
            <person name="Malavazi I."/>
            <person name="Melin P."/>
            <person name="Meyer V."/>
            <person name="Mielnichuk N."/>
            <person name="Miskei M."/>
            <person name="Molnar A.P."/>
            <person name="Mule G."/>
            <person name="Ngan C.Y."/>
            <person name="Orejas M."/>
            <person name="Orosz E."/>
            <person name="Ouedraogo J.P."/>
            <person name="Overkamp K.M."/>
            <person name="Park H.-S."/>
            <person name="Perrone G."/>
            <person name="Piumi F."/>
            <person name="Punt P.J."/>
            <person name="Ram A.F."/>
            <person name="Ramon A."/>
            <person name="Rauscher S."/>
            <person name="Record E."/>
            <person name="Riano-Pachon D.M."/>
            <person name="Robert V."/>
            <person name="Roehrig J."/>
            <person name="Ruller R."/>
            <person name="Salamov A."/>
            <person name="Salih N.S."/>
            <person name="Samson R.A."/>
            <person name="Sandor E."/>
            <person name="Sanguinetti M."/>
            <person name="Schuetze T."/>
            <person name="Sepcic K."/>
            <person name="Shelest E."/>
            <person name="Sherlock G."/>
            <person name="Sophianopoulou V."/>
            <person name="Squina F.M."/>
            <person name="Sun H."/>
            <person name="Susca A."/>
            <person name="Todd R.B."/>
            <person name="Tsang A."/>
            <person name="Unkles S.E."/>
            <person name="van de Wiele N."/>
            <person name="van Rossen-Uffink D."/>
            <person name="Oliveira J.V."/>
            <person name="Vesth T.C."/>
            <person name="Visser J."/>
            <person name="Yu J.-H."/>
            <person name="Zhou M."/>
            <person name="Andersen M.R."/>
            <person name="Archer D.B."/>
            <person name="Baker S.E."/>
            <person name="Benoit I."/>
            <person name="Brakhage A.A."/>
            <person name="Braus G.H."/>
            <person name="Fischer R."/>
            <person name="Frisvad J.C."/>
            <person name="Goldman G.H."/>
            <person name="Houbraken J."/>
            <person name="Oakley B."/>
            <person name="Pocsi I."/>
            <person name="Scazzocchio C."/>
            <person name="Seiboth B."/>
            <person name="vanKuyk P.A."/>
            <person name="Wortman J."/>
            <person name="Dyer P.S."/>
            <person name="Grigoriev I.V."/>
        </authorList>
    </citation>
    <scope>NUCLEOTIDE SEQUENCE [LARGE SCALE GENOMIC DNA]</scope>
    <source>
        <strain evidence="3">CBS 516.65</strain>
    </source>
</reference>
<name>A0A1L9VAR6_ASPGL</name>